<accession>A0ABZ2JUM4</accession>
<sequence length="241" mass="24856">MKSTPFLIVAMFSVFGCSAPSGDEAIGQASNEIIGGHDATETYPFMVSTQTAQGEHWCGGALVAPQWVVTAQHCLNAISKVRIGSNSTEGGGELIAIQRKIAHPSDDIALLRLASASRSTPVELASEDPADDSPGRIIGWGTTSWPQTNYPTDLKELDIRFRPIRACSGGEPADGDICISGTRTEGACHGDSGGPALSGSSGHWTLVGATSRAGSGGECAGTSVYTGIAAHVQWIRSTIGG</sequence>
<reference evidence="5 6" key="1">
    <citation type="submission" date="2021-12" db="EMBL/GenBank/DDBJ databases">
        <title>Discovery of the Pendulisporaceae a myxobacterial family with distinct sporulation behavior and unique specialized metabolism.</title>
        <authorList>
            <person name="Garcia R."/>
            <person name="Popoff A."/>
            <person name="Bader C.D."/>
            <person name="Loehr J."/>
            <person name="Walesch S."/>
            <person name="Walt C."/>
            <person name="Boldt J."/>
            <person name="Bunk B."/>
            <person name="Haeckl F.J.F.P.J."/>
            <person name="Gunesch A.P."/>
            <person name="Birkelbach J."/>
            <person name="Nuebel U."/>
            <person name="Pietschmann T."/>
            <person name="Bach T."/>
            <person name="Mueller R."/>
        </authorList>
    </citation>
    <scope>NUCLEOTIDE SEQUENCE [LARGE SCALE GENOMIC DNA]</scope>
    <source>
        <strain evidence="5 6">MSr12523</strain>
    </source>
</reference>
<name>A0ABZ2JUM4_9BACT</name>
<protein>
    <submittedName>
        <fullName evidence="5">Serine protease</fullName>
    </submittedName>
</protein>
<organism evidence="5 6">
    <name type="scientific">Pendulispora brunnea</name>
    <dbReference type="NCBI Taxonomy" id="2905690"/>
    <lineage>
        <taxon>Bacteria</taxon>
        <taxon>Pseudomonadati</taxon>
        <taxon>Myxococcota</taxon>
        <taxon>Myxococcia</taxon>
        <taxon>Myxococcales</taxon>
        <taxon>Sorangiineae</taxon>
        <taxon>Pendulisporaceae</taxon>
        <taxon>Pendulispora</taxon>
    </lineage>
</organism>
<dbReference type="Proteomes" id="UP001379533">
    <property type="component" value="Chromosome"/>
</dbReference>
<dbReference type="PANTHER" id="PTHR24276">
    <property type="entry name" value="POLYSERASE-RELATED"/>
    <property type="match status" value="1"/>
</dbReference>
<keyword evidence="2" id="KW-1015">Disulfide bond</keyword>
<dbReference type="EMBL" id="CP089982">
    <property type="protein sequence ID" value="WXA90166.1"/>
    <property type="molecule type" value="Genomic_DNA"/>
</dbReference>
<dbReference type="GO" id="GO:0008233">
    <property type="term" value="F:peptidase activity"/>
    <property type="evidence" value="ECO:0007669"/>
    <property type="project" value="UniProtKB-KW"/>
</dbReference>
<keyword evidence="5" id="KW-0645">Protease</keyword>
<dbReference type="InterPro" id="IPR009003">
    <property type="entry name" value="Peptidase_S1_PA"/>
</dbReference>
<dbReference type="InterPro" id="IPR001314">
    <property type="entry name" value="Peptidase_S1A"/>
</dbReference>
<dbReference type="InterPro" id="IPR050430">
    <property type="entry name" value="Peptidase_S1"/>
</dbReference>
<dbReference type="Gene3D" id="2.40.10.10">
    <property type="entry name" value="Trypsin-like serine proteases"/>
    <property type="match status" value="1"/>
</dbReference>
<dbReference type="CDD" id="cd00190">
    <property type="entry name" value="Tryp_SPc"/>
    <property type="match status" value="1"/>
</dbReference>
<evidence type="ECO:0000256" key="3">
    <source>
        <dbReference type="SAM" id="MobiDB-lite"/>
    </source>
</evidence>
<dbReference type="RefSeq" id="WP_394840779.1">
    <property type="nucleotide sequence ID" value="NZ_CP089982.1"/>
</dbReference>
<evidence type="ECO:0000256" key="2">
    <source>
        <dbReference type="ARBA" id="ARBA00023157"/>
    </source>
</evidence>
<keyword evidence="5" id="KW-0378">Hydrolase</keyword>
<feature type="region of interest" description="Disordered" evidence="3">
    <location>
        <begin position="121"/>
        <end position="142"/>
    </location>
</feature>
<gene>
    <name evidence="5" type="ORF">LZC95_27355</name>
</gene>
<dbReference type="GO" id="GO:0006508">
    <property type="term" value="P:proteolysis"/>
    <property type="evidence" value="ECO:0007669"/>
    <property type="project" value="UniProtKB-KW"/>
</dbReference>
<proteinExistence type="inferred from homology"/>
<dbReference type="Pfam" id="PF00089">
    <property type="entry name" value="Trypsin"/>
    <property type="match status" value="1"/>
</dbReference>
<comment type="similarity">
    <text evidence="1">Belongs to the peptidase S1 family.</text>
</comment>
<dbReference type="PROSITE" id="PS51257">
    <property type="entry name" value="PROKAR_LIPOPROTEIN"/>
    <property type="match status" value="1"/>
</dbReference>
<dbReference type="SUPFAM" id="SSF50494">
    <property type="entry name" value="Trypsin-like serine proteases"/>
    <property type="match status" value="1"/>
</dbReference>
<dbReference type="SMART" id="SM00020">
    <property type="entry name" value="Tryp_SPc"/>
    <property type="match status" value="1"/>
</dbReference>
<feature type="domain" description="Peptidase S1" evidence="4">
    <location>
        <begin position="33"/>
        <end position="240"/>
    </location>
</feature>
<evidence type="ECO:0000256" key="1">
    <source>
        <dbReference type="ARBA" id="ARBA00007664"/>
    </source>
</evidence>
<keyword evidence="6" id="KW-1185">Reference proteome</keyword>
<dbReference type="PROSITE" id="PS50240">
    <property type="entry name" value="TRYPSIN_DOM"/>
    <property type="match status" value="1"/>
</dbReference>
<evidence type="ECO:0000313" key="5">
    <source>
        <dbReference type="EMBL" id="WXA90166.1"/>
    </source>
</evidence>
<evidence type="ECO:0000313" key="6">
    <source>
        <dbReference type="Proteomes" id="UP001379533"/>
    </source>
</evidence>
<dbReference type="InterPro" id="IPR001254">
    <property type="entry name" value="Trypsin_dom"/>
</dbReference>
<evidence type="ECO:0000259" key="4">
    <source>
        <dbReference type="PROSITE" id="PS50240"/>
    </source>
</evidence>
<dbReference type="InterPro" id="IPR043504">
    <property type="entry name" value="Peptidase_S1_PA_chymotrypsin"/>
</dbReference>
<dbReference type="PRINTS" id="PR00722">
    <property type="entry name" value="CHYMOTRYPSIN"/>
</dbReference>
<dbReference type="PANTHER" id="PTHR24276:SF98">
    <property type="entry name" value="FI18310P1-RELATED"/>
    <property type="match status" value="1"/>
</dbReference>